<sequence>MELLFSPAASSSDIEHFKSIPWCARHLAAPDLIVGRPLNRKLGSGQAPADGLFGATLNTPDTIPSIVLVYPDPDATPAEPQPSIPEVKMLVTLGPLVSGFGGVCHGGIVMTLLDEALSLLVQVNWKRGAIKGNTQLMTAYLNTMFSKPVTVPGTFLVMARLDKVEGRKAFGSVWIEDEHGVTLTKAEGLFVMVREKL</sequence>
<dbReference type="InterPro" id="IPR052061">
    <property type="entry name" value="PTE-AB_protein"/>
</dbReference>
<dbReference type="Proteomes" id="UP000284375">
    <property type="component" value="Unassembled WGS sequence"/>
</dbReference>
<gene>
    <name evidence="2" type="ORF">VSDG_03580</name>
</gene>
<protein>
    <recommendedName>
        <fullName evidence="1">Thioesterase domain-containing protein</fullName>
    </recommendedName>
</protein>
<organism evidence="2 3">
    <name type="scientific">Cytospora chrysosperma</name>
    <name type="common">Cytospora canker fungus</name>
    <name type="synonym">Sphaeria chrysosperma</name>
    <dbReference type="NCBI Taxonomy" id="252740"/>
    <lineage>
        <taxon>Eukaryota</taxon>
        <taxon>Fungi</taxon>
        <taxon>Dikarya</taxon>
        <taxon>Ascomycota</taxon>
        <taxon>Pezizomycotina</taxon>
        <taxon>Sordariomycetes</taxon>
        <taxon>Sordariomycetidae</taxon>
        <taxon>Diaporthales</taxon>
        <taxon>Cytosporaceae</taxon>
        <taxon>Cytospora</taxon>
    </lineage>
</organism>
<evidence type="ECO:0000259" key="1">
    <source>
        <dbReference type="Pfam" id="PF03061"/>
    </source>
</evidence>
<name>A0A423W9X3_CYTCH</name>
<dbReference type="PANTHER" id="PTHR47260">
    <property type="entry name" value="UPF0644 PROTEIN PB2B4.06"/>
    <property type="match status" value="1"/>
</dbReference>
<evidence type="ECO:0000313" key="2">
    <source>
        <dbReference type="EMBL" id="ROW00150.1"/>
    </source>
</evidence>
<proteinExistence type="predicted"/>
<dbReference type="InterPro" id="IPR029069">
    <property type="entry name" value="HotDog_dom_sf"/>
</dbReference>
<dbReference type="CDD" id="cd03443">
    <property type="entry name" value="PaaI_thioesterase"/>
    <property type="match status" value="1"/>
</dbReference>
<dbReference type="Pfam" id="PF03061">
    <property type="entry name" value="4HBT"/>
    <property type="match status" value="1"/>
</dbReference>
<comment type="caution">
    <text evidence="2">The sequence shown here is derived from an EMBL/GenBank/DDBJ whole genome shotgun (WGS) entry which is preliminary data.</text>
</comment>
<reference evidence="2 3" key="1">
    <citation type="submission" date="2015-09" db="EMBL/GenBank/DDBJ databases">
        <title>Host preference determinants of Valsa canker pathogens revealed by comparative genomics.</title>
        <authorList>
            <person name="Yin Z."/>
            <person name="Huang L."/>
        </authorList>
    </citation>
    <scope>NUCLEOTIDE SEQUENCE [LARGE SCALE GENOMIC DNA]</scope>
    <source>
        <strain evidence="2 3">YSFL</strain>
    </source>
</reference>
<evidence type="ECO:0000313" key="3">
    <source>
        <dbReference type="Proteomes" id="UP000284375"/>
    </source>
</evidence>
<dbReference type="OrthoDB" id="506431at2759"/>
<dbReference type="STRING" id="252740.A0A423W9X3"/>
<keyword evidence="3" id="KW-1185">Reference proteome</keyword>
<dbReference type="SUPFAM" id="SSF54637">
    <property type="entry name" value="Thioesterase/thiol ester dehydrase-isomerase"/>
    <property type="match status" value="1"/>
</dbReference>
<accession>A0A423W9X3</accession>
<feature type="domain" description="Thioesterase" evidence="1">
    <location>
        <begin position="101"/>
        <end position="182"/>
    </location>
</feature>
<dbReference type="EMBL" id="LJZO01000009">
    <property type="protein sequence ID" value="ROW00150.1"/>
    <property type="molecule type" value="Genomic_DNA"/>
</dbReference>
<dbReference type="Gene3D" id="3.10.129.10">
    <property type="entry name" value="Hotdog Thioesterase"/>
    <property type="match status" value="1"/>
</dbReference>
<dbReference type="InterPro" id="IPR006683">
    <property type="entry name" value="Thioestr_dom"/>
</dbReference>
<dbReference type="AlphaFoldDB" id="A0A423W9X3"/>
<dbReference type="PANTHER" id="PTHR47260:SF6">
    <property type="entry name" value="THIOESTERASE DOMAIN-CONTAINING PROTEIN"/>
    <property type="match status" value="1"/>
</dbReference>